<dbReference type="SMART" id="SM01388">
    <property type="entry name" value="Mob1_phocein"/>
    <property type="match status" value="1"/>
</dbReference>
<dbReference type="AlphaFoldDB" id="A0A815NPX9"/>
<dbReference type="InterPro" id="IPR005301">
    <property type="entry name" value="MOB_kinase_act_fam"/>
</dbReference>
<dbReference type="Pfam" id="PF03637">
    <property type="entry name" value="Mob1_phocein"/>
    <property type="match status" value="2"/>
</dbReference>
<dbReference type="InterPro" id="IPR036703">
    <property type="entry name" value="MOB_kinase_act_sf"/>
</dbReference>
<comment type="caution">
    <text evidence="2">The sequence shown here is derived from an EMBL/GenBank/DDBJ whole genome shotgun (WGS) entry which is preliminary data.</text>
</comment>
<reference evidence="2" key="1">
    <citation type="submission" date="2021-02" db="EMBL/GenBank/DDBJ databases">
        <authorList>
            <person name="Nowell W R."/>
        </authorList>
    </citation>
    <scope>NUCLEOTIDE SEQUENCE</scope>
</reference>
<accession>A0A815NPX9</accession>
<dbReference type="Proteomes" id="UP000663860">
    <property type="component" value="Unassembled WGS sequence"/>
</dbReference>
<gene>
    <name evidence="2" type="ORF">IZO911_LOCUS41555</name>
</gene>
<dbReference type="SUPFAM" id="SSF101152">
    <property type="entry name" value="Mob1/phocein"/>
    <property type="match status" value="2"/>
</dbReference>
<organism evidence="2 3">
    <name type="scientific">Adineta steineri</name>
    <dbReference type="NCBI Taxonomy" id="433720"/>
    <lineage>
        <taxon>Eukaryota</taxon>
        <taxon>Metazoa</taxon>
        <taxon>Spiralia</taxon>
        <taxon>Gnathifera</taxon>
        <taxon>Rotifera</taxon>
        <taxon>Eurotatoria</taxon>
        <taxon>Bdelloidea</taxon>
        <taxon>Adinetida</taxon>
        <taxon>Adinetidae</taxon>
        <taxon>Adineta</taxon>
    </lineage>
</organism>
<evidence type="ECO:0000313" key="3">
    <source>
        <dbReference type="Proteomes" id="UP000663860"/>
    </source>
</evidence>
<proteinExistence type="predicted"/>
<keyword evidence="1" id="KW-0862">Zinc</keyword>
<dbReference type="PANTHER" id="PTHR22599">
    <property type="entry name" value="MPS ONE BINDER KINASE ACTIVATOR-LIKE MOB"/>
    <property type="match status" value="1"/>
</dbReference>
<feature type="binding site" evidence="1">
    <location>
        <position position="202"/>
    </location>
    <ligand>
        <name>Zn(2+)</name>
        <dbReference type="ChEBI" id="CHEBI:29105"/>
    </ligand>
</feature>
<protein>
    <submittedName>
        <fullName evidence="2">Uncharacterized protein</fullName>
    </submittedName>
</protein>
<feature type="binding site" evidence="1">
    <location>
        <position position="82"/>
    </location>
    <ligand>
        <name>Zn(2+)</name>
        <dbReference type="ChEBI" id="CHEBI:29105"/>
    </ligand>
</feature>
<sequence>MASSFASFFAKDKTFRPKKKFEPGTMRYSLHKQASASLKSGLDLKEIVKLPDNEDEDDWIAVHVVDFFNRINLVYGIVTDYCTPESCPTMSGGPRYEYRWCDGIKYKKPTSLNAPKYITLLMEWVETIINDESIFPVQVGTPFPKNFRSTCKKLLSRLYRIFVHVYVHHFDLGTPFPKNFRSTCKKLLSRLYRIFVHVYVHHFDRIIDLQAEAHVNMCFKHFCYFCHEFDLLKKEEMAPLFEMTNRLCPEVLGVVK</sequence>
<evidence type="ECO:0000256" key="1">
    <source>
        <dbReference type="PIRSR" id="PIRSR605301-1"/>
    </source>
</evidence>
<feature type="binding site" evidence="1">
    <location>
        <position position="197"/>
    </location>
    <ligand>
        <name>Zn(2+)</name>
        <dbReference type="ChEBI" id="CHEBI:29105"/>
    </ligand>
</feature>
<evidence type="ECO:0000313" key="2">
    <source>
        <dbReference type="EMBL" id="CAF1436718.1"/>
    </source>
</evidence>
<keyword evidence="1" id="KW-0479">Metal-binding</keyword>
<dbReference type="EMBL" id="CAJNOE010001599">
    <property type="protein sequence ID" value="CAF1436718.1"/>
    <property type="molecule type" value="Genomic_DNA"/>
</dbReference>
<dbReference type="Gene3D" id="1.20.140.30">
    <property type="entry name" value="MOB kinase activator"/>
    <property type="match status" value="2"/>
</dbReference>
<name>A0A815NPX9_9BILA</name>
<feature type="binding site" evidence="1">
    <location>
        <position position="87"/>
    </location>
    <ligand>
        <name>Zn(2+)</name>
        <dbReference type="ChEBI" id="CHEBI:29105"/>
    </ligand>
</feature>